<sequence length="452" mass="49040">MNLTIQEIANALAIDNINDSRSIEQVEFDSRKINQNALFIPLPGARDGHTFAQAAIENGAIAMLWSQPLDLAPKLEQVTILPVADVTKAFQQLAVYYREKIQPKVVAITGSNGKTTTKDMTEAVLAQQYRTYKTQGNYNNDLGLPYTILHMPADTEILILEMGMDHAGEIAFLSTLGQPDAAAITIIGEAHLENLGSRENIAKAKLEIVTGLKQDGLLLIPADEALLVPLVQPLSQEIRTFGLEQGDLSAKIIDESSQQTTFEVANQALTIPVLGGYNVKNALIAYGFGQYFGLTSAQIAKGLAQVELTKNRTQWLTASNGAALLSDVYNANPTAMGLVLDSFARLNLPGRRLACLADMLELGPDSLAMHAKMAEHIQQHYDKVYLYGSQMLALKEALASQNIPYAYFKVDEKDQLIACLSAELTPTDSLLLKGSNGMGLQAVVQALVEANQ</sequence>
<dbReference type="GO" id="GO:0005524">
    <property type="term" value="F:ATP binding"/>
    <property type="evidence" value="ECO:0007669"/>
    <property type="project" value="UniProtKB-UniRule"/>
</dbReference>
<dbReference type="SUPFAM" id="SSF53623">
    <property type="entry name" value="MurD-like peptide ligases, catalytic domain"/>
    <property type="match status" value="1"/>
</dbReference>
<dbReference type="GO" id="GO:0008766">
    <property type="term" value="F:UDP-N-acetylmuramoylalanyl-D-glutamyl-2,6-diaminopimelate-D-alanyl-D-alanine ligase activity"/>
    <property type="evidence" value="ECO:0007669"/>
    <property type="project" value="RHEA"/>
</dbReference>
<evidence type="ECO:0000256" key="4">
    <source>
        <dbReference type="ARBA" id="ARBA00022741"/>
    </source>
</evidence>
<evidence type="ECO:0000256" key="11">
    <source>
        <dbReference type="RuleBase" id="RU004136"/>
    </source>
</evidence>
<accession>S0K7M1</accession>
<keyword evidence="6 10" id="KW-0133">Cell shape</keyword>
<dbReference type="InterPro" id="IPR036565">
    <property type="entry name" value="Mur-like_cat_sf"/>
</dbReference>
<protein>
    <recommendedName>
        <fullName evidence="10 11">UDP-N-acetylmuramoyl-tripeptide--D-alanyl-D-alanine ligase</fullName>
        <ecNumber evidence="10 11">6.3.2.10</ecNumber>
    </recommendedName>
    <alternativeName>
        <fullName evidence="10">D-alanyl-D-alanine-adding enzyme</fullName>
    </alternativeName>
</protein>
<dbReference type="EC" id="6.3.2.10" evidence="10 11"/>
<dbReference type="GO" id="GO:0047480">
    <property type="term" value="F:UDP-N-acetylmuramoyl-tripeptide-D-alanyl-D-alanine ligase activity"/>
    <property type="evidence" value="ECO:0007669"/>
    <property type="project" value="UniProtKB-UniRule"/>
</dbReference>
<dbReference type="GO" id="GO:0009252">
    <property type="term" value="P:peptidoglycan biosynthetic process"/>
    <property type="evidence" value="ECO:0007669"/>
    <property type="project" value="UniProtKB-UniRule"/>
</dbReference>
<dbReference type="UniPathway" id="UPA00219"/>
<keyword evidence="8 10" id="KW-0131">Cell cycle</keyword>
<dbReference type="Proteomes" id="UP000014113">
    <property type="component" value="Unassembled WGS sequence"/>
</dbReference>
<evidence type="ECO:0000256" key="5">
    <source>
        <dbReference type="ARBA" id="ARBA00022840"/>
    </source>
</evidence>
<evidence type="ECO:0000256" key="2">
    <source>
        <dbReference type="ARBA" id="ARBA00022598"/>
    </source>
</evidence>
<dbReference type="InterPro" id="IPR013221">
    <property type="entry name" value="Mur_ligase_cen"/>
</dbReference>
<evidence type="ECO:0000313" key="16">
    <source>
        <dbReference type="Proteomes" id="UP000014113"/>
    </source>
</evidence>
<reference evidence="15 16" key="1">
    <citation type="submission" date="2013-03" db="EMBL/GenBank/DDBJ databases">
        <title>The Genome Sequence of Enterococcus columbae ATCC_51263 (PacBio/Illumina hybrid assembly).</title>
        <authorList>
            <consortium name="The Broad Institute Genomics Platform"/>
            <consortium name="The Broad Institute Genome Sequencing Center for Infectious Disease"/>
            <person name="Earl A."/>
            <person name="Russ C."/>
            <person name="Gilmore M."/>
            <person name="Surin D."/>
            <person name="Walker B."/>
            <person name="Young S."/>
            <person name="Zeng Q."/>
            <person name="Gargeya S."/>
            <person name="Fitzgerald M."/>
            <person name="Haas B."/>
            <person name="Abouelleil A."/>
            <person name="Allen A.W."/>
            <person name="Alvarado L."/>
            <person name="Arachchi H.M."/>
            <person name="Berlin A.M."/>
            <person name="Chapman S.B."/>
            <person name="Gainer-Dewar J."/>
            <person name="Goldberg J."/>
            <person name="Griggs A."/>
            <person name="Gujja S."/>
            <person name="Hansen M."/>
            <person name="Howarth C."/>
            <person name="Imamovic A."/>
            <person name="Ireland A."/>
            <person name="Larimer J."/>
            <person name="McCowan C."/>
            <person name="Murphy C."/>
            <person name="Pearson M."/>
            <person name="Poon T.W."/>
            <person name="Priest M."/>
            <person name="Roberts A."/>
            <person name="Saif S."/>
            <person name="Shea T."/>
            <person name="Sisk P."/>
            <person name="Sykes S."/>
            <person name="Wortman J."/>
            <person name="Nusbaum C."/>
            <person name="Birren B."/>
        </authorList>
    </citation>
    <scope>NUCLEOTIDE SEQUENCE [LARGE SCALE GENOMIC DNA]</scope>
    <source>
        <strain evidence="15 16">ATCC 51263</strain>
    </source>
</reference>
<gene>
    <name evidence="10" type="primary">murF</name>
    <name evidence="15" type="ORF">I568_02078</name>
</gene>
<evidence type="ECO:0000256" key="8">
    <source>
        <dbReference type="ARBA" id="ARBA00023306"/>
    </source>
</evidence>
<proteinExistence type="inferred from homology"/>
<dbReference type="HAMAP" id="MF_02019">
    <property type="entry name" value="MurF"/>
    <property type="match status" value="1"/>
</dbReference>
<keyword evidence="2 10" id="KW-0436">Ligase</keyword>
<feature type="domain" description="Mur ligase central" evidence="14">
    <location>
        <begin position="108"/>
        <end position="287"/>
    </location>
</feature>
<comment type="function">
    <text evidence="10 11">Involved in cell wall formation. Catalyzes the final step in the synthesis of UDP-N-acetylmuramoyl-pentapeptide, the precursor of murein.</text>
</comment>
<dbReference type="GO" id="GO:0008360">
    <property type="term" value="P:regulation of cell shape"/>
    <property type="evidence" value="ECO:0007669"/>
    <property type="project" value="UniProtKB-KW"/>
</dbReference>
<feature type="domain" description="Mur ligase C-terminal" evidence="13">
    <location>
        <begin position="312"/>
        <end position="435"/>
    </location>
</feature>
<dbReference type="Gene3D" id="3.40.1390.10">
    <property type="entry name" value="MurE/MurF, N-terminal domain"/>
    <property type="match status" value="1"/>
</dbReference>
<dbReference type="STRING" id="1121865.OMW_01464"/>
<evidence type="ECO:0000256" key="3">
    <source>
        <dbReference type="ARBA" id="ARBA00022618"/>
    </source>
</evidence>
<dbReference type="InterPro" id="IPR005863">
    <property type="entry name" value="UDP-N-AcMur_synth"/>
</dbReference>
<dbReference type="GO" id="GO:0005737">
    <property type="term" value="C:cytoplasm"/>
    <property type="evidence" value="ECO:0007669"/>
    <property type="project" value="UniProtKB-SubCell"/>
</dbReference>
<dbReference type="Gene3D" id="3.90.190.20">
    <property type="entry name" value="Mur ligase, C-terminal domain"/>
    <property type="match status" value="1"/>
</dbReference>
<dbReference type="Pfam" id="PF02875">
    <property type="entry name" value="Mur_ligase_C"/>
    <property type="match status" value="1"/>
</dbReference>
<dbReference type="PATRIC" id="fig|1121865.3.peg.1427"/>
<dbReference type="PANTHER" id="PTHR43024">
    <property type="entry name" value="UDP-N-ACETYLMURAMOYL-TRIPEPTIDE--D-ALANYL-D-ALANINE LIGASE"/>
    <property type="match status" value="1"/>
</dbReference>
<keyword evidence="5 10" id="KW-0067">ATP-binding</keyword>
<evidence type="ECO:0000313" key="15">
    <source>
        <dbReference type="EMBL" id="EOW80378.1"/>
    </source>
</evidence>
<dbReference type="AlphaFoldDB" id="S0K7M1"/>
<dbReference type="InterPro" id="IPR051046">
    <property type="entry name" value="MurCDEF_CellWall_CoF430Synth"/>
</dbReference>
<dbReference type="InterPro" id="IPR036615">
    <property type="entry name" value="Mur_ligase_C_dom_sf"/>
</dbReference>
<dbReference type="InterPro" id="IPR004101">
    <property type="entry name" value="Mur_ligase_C"/>
</dbReference>
<feature type="domain" description="Mur ligase N-terminal catalytic" evidence="12">
    <location>
        <begin position="23"/>
        <end position="95"/>
    </location>
</feature>
<dbReference type="SUPFAM" id="SSF53244">
    <property type="entry name" value="MurD-like peptide ligases, peptide-binding domain"/>
    <property type="match status" value="1"/>
</dbReference>
<organism evidence="15 16">
    <name type="scientific">Enterococcus columbae DSM 7374 = ATCC 51263</name>
    <dbReference type="NCBI Taxonomy" id="1121865"/>
    <lineage>
        <taxon>Bacteria</taxon>
        <taxon>Bacillati</taxon>
        <taxon>Bacillota</taxon>
        <taxon>Bacilli</taxon>
        <taxon>Lactobacillales</taxon>
        <taxon>Enterococcaceae</taxon>
        <taxon>Enterococcus</taxon>
    </lineage>
</organism>
<keyword evidence="1 10" id="KW-0963">Cytoplasm</keyword>
<evidence type="ECO:0000256" key="1">
    <source>
        <dbReference type="ARBA" id="ARBA00022490"/>
    </source>
</evidence>
<dbReference type="Pfam" id="PF08245">
    <property type="entry name" value="Mur_ligase_M"/>
    <property type="match status" value="1"/>
</dbReference>
<evidence type="ECO:0000256" key="10">
    <source>
        <dbReference type="HAMAP-Rule" id="MF_02019"/>
    </source>
</evidence>
<dbReference type="SUPFAM" id="SSF63418">
    <property type="entry name" value="MurE/MurF N-terminal domain"/>
    <property type="match status" value="1"/>
</dbReference>
<evidence type="ECO:0000256" key="6">
    <source>
        <dbReference type="ARBA" id="ARBA00022960"/>
    </source>
</evidence>
<dbReference type="GO" id="GO:0051301">
    <property type="term" value="P:cell division"/>
    <property type="evidence" value="ECO:0007669"/>
    <property type="project" value="UniProtKB-KW"/>
</dbReference>
<evidence type="ECO:0000256" key="9">
    <source>
        <dbReference type="ARBA" id="ARBA00023316"/>
    </source>
</evidence>
<dbReference type="GO" id="GO:0071555">
    <property type="term" value="P:cell wall organization"/>
    <property type="evidence" value="ECO:0007669"/>
    <property type="project" value="UniProtKB-KW"/>
</dbReference>
<dbReference type="OrthoDB" id="9801978at2"/>
<dbReference type="Gene3D" id="3.40.1190.10">
    <property type="entry name" value="Mur-like, catalytic domain"/>
    <property type="match status" value="1"/>
</dbReference>
<evidence type="ECO:0000259" key="13">
    <source>
        <dbReference type="Pfam" id="PF02875"/>
    </source>
</evidence>
<dbReference type="InterPro" id="IPR000713">
    <property type="entry name" value="Mur_ligase_N"/>
</dbReference>
<dbReference type="InterPro" id="IPR035911">
    <property type="entry name" value="MurE/MurF_N"/>
</dbReference>
<dbReference type="EMBL" id="ASWJ01000009">
    <property type="protein sequence ID" value="EOW80378.1"/>
    <property type="molecule type" value="Genomic_DNA"/>
</dbReference>
<comment type="subcellular location">
    <subcellularLocation>
        <location evidence="10 11">Cytoplasm</location>
    </subcellularLocation>
</comment>
<evidence type="ECO:0000259" key="14">
    <source>
        <dbReference type="Pfam" id="PF08245"/>
    </source>
</evidence>
<keyword evidence="16" id="KW-1185">Reference proteome</keyword>
<keyword evidence="3 10" id="KW-0132">Cell division</keyword>
<comment type="similarity">
    <text evidence="10">Belongs to the MurCDEF family. MurF subfamily.</text>
</comment>
<comment type="pathway">
    <text evidence="10 11">Cell wall biogenesis; peptidoglycan biosynthesis.</text>
</comment>
<keyword evidence="7 10" id="KW-0573">Peptidoglycan synthesis</keyword>
<comment type="caution">
    <text evidence="15">The sequence shown here is derived from an EMBL/GenBank/DDBJ whole genome shotgun (WGS) entry which is preliminary data.</text>
</comment>
<comment type="catalytic activity">
    <reaction evidence="11">
        <text>D-alanyl-D-alanine + UDP-N-acetyl-alpha-D-muramoyl-L-alanyl-gamma-D-glutamyl-meso-2,6-diaminopimelate + ATP = UDP-N-acetyl-alpha-D-muramoyl-L-alanyl-gamma-D-glutamyl-meso-2,6-diaminopimeloyl-D-alanyl-D-alanine + ADP + phosphate + H(+)</text>
        <dbReference type="Rhea" id="RHEA:28374"/>
        <dbReference type="ChEBI" id="CHEBI:15378"/>
        <dbReference type="ChEBI" id="CHEBI:30616"/>
        <dbReference type="ChEBI" id="CHEBI:43474"/>
        <dbReference type="ChEBI" id="CHEBI:57822"/>
        <dbReference type="ChEBI" id="CHEBI:61386"/>
        <dbReference type="ChEBI" id="CHEBI:83905"/>
        <dbReference type="ChEBI" id="CHEBI:456216"/>
        <dbReference type="EC" id="6.3.2.10"/>
    </reaction>
</comment>
<evidence type="ECO:0000256" key="7">
    <source>
        <dbReference type="ARBA" id="ARBA00022984"/>
    </source>
</evidence>
<keyword evidence="9 10" id="KW-0961">Cell wall biogenesis/degradation</keyword>
<dbReference type="Pfam" id="PF01225">
    <property type="entry name" value="Mur_ligase"/>
    <property type="match status" value="1"/>
</dbReference>
<dbReference type="eggNOG" id="COG0770">
    <property type="taxonomic scope" value="Bacteria"/>
</dbReference>
<dbReference type="NCBIfam" id="TIGR01143">
    <property type="entry name" value="murF"/>
    <property type="match status" value="1"/>
</dbReference>
<feature type="binding site" evidence="10">
    <location>
        <begin position="110"/>
        <end position="116"/>
    </location>
    <ligand>
        <name>ATP</name>
        <dbReference type="ChEBI" id="CHEBI:30616"/>
    </ligand>
</feature>
<dbReference type="PANTHER" id="PTHR43024:SF1">
    <property type="entry name" value="UDP-N-ACETYLMURAMOYL-TRIPEPTIDE--D-ALANYL-D-ALANINE LIGASE"/>
    <property type="match status" value="1"/>
</dbReference>
<dbReference type="RefSeq" id="WP_016183603.1">
    <property type="nucleotide sequence ID" value="NZ_JXKI01000011.1"/>
</dbReference>
<name>S0K7M1_9ENTE</name>
<comment type="catalytic activity">
    <reaction evidence="10">
        <text>UDP-N-acetyl-alpha-D-muramoyl-L-alanyl-gamma-D-glutamyl-L-lysine + D-alanyl-D-alanine + ATP = UDP-N-acetyl-alpha-D-muramoyl-L-alanyl-gamma-D-glutamyl-L-lysyl-D-alanyl-D-alanine + ADP + phosphate + H(+)</text>
        <dbReference type="Rhea" id="RHEA:16085"/>
        <dbReference type="ChEBI" id="CHEBI:15378"/>
        <dbReference type="ChEBI" id="CHEBI:30616"/>
        <dbReference type="ChEBI" id="CHEBI:43474"/>
        <dbReference type="ChEBI" id="CHEBI:57822"/>
        <dbReference type="ChEBI" id="CHEBI:70758"/>
        <dbReference type="ChEBI" id="CHEBI:83903"/>
        <dbReference type="ChEBI" id="CHEBI:456216"/>
        <dbReference type="EC" id="6.3.2.10"/>
    </reaction>
</comment>
<evidence type="ECO:0000259" key="12">
    <source>
        <dbReference type="Pfam" id="PF01225"/>
    </source>
</evidence>
<keyword evidence="4 10" id="KW-0547">Nucleotide-binding</keyword>